<feature type="compositionally biased region" description="Low complexity" evidence="1">
    <location>
        <begin position="462"/>
        <end position="483"/>
    </location>
</feature>
<feature type="compositionally biased region" description="Low complexity" evidence="1">
    <location>
        <begin position="127"/>
        <end position="140"/>
    </location>
</feature>
<feature type="compositionally biased region" description="Low complexity" evidence="1">
    <location>
        <begin position="585"/>
        <end position="598"/>
    </location>
</feature>
<feature type="region of interest" description="Disordered" evidence="1">
    <location>
        <begin position="307"/>
        <end position="513"/>
    </location>
</feature>
<protein>
    <submittedName>
        <fullName evidence="2">Uncharacterized protein</fullName>
    </submittedName>
</protein>
<evidence type="ECO:0000256" key="1">
    <source>
        <dbReference type="SAM" id="MobiDB-lite"/>
    </source>
</evidence>
<feature type="compositionally biased region" description="Pro residues" evidence="1">
    <location>
        <begin position="111"/>
        <end position="120"/>
    </location>
</feature>
<feature type="compositionally biased region" description="Basic and acidic residues" evidence="1">
    <location>
        <begin position="635"/>
        <end position="652"/>
    </location>
</feature>
<feature type="compositionally biased region" description="Pro residues" evidence="1">
    <location>
        <begin position="706"/>
        <end position="721"/>
    </location>
</feature>
<feature type="compositionally biased region" description="Low complexity" evidence="1">
    <location>
        <begin position="672"/>
        <end position="705"/>
    </location>
</feature>
<reference evidence="2 3" key="1">
    <citation type="journal article" date="2019" name="Nat. Ecol. Evol.">
        <title>Megaphylogeny resolves global patterns of mushroom evolution.</title>
        <authorList>
            <person name="Varga T."/>
            <person name="Krizsan K."/>
            <person name="Foldi C."/>
            <person name="Dima B."/>
            <person name="Sanchez-Garcia M."/>
            <person name="Sanchez-Ramirez S."/>
            <person name="Szollosi G.J."/>
            <person name="Szarkandi J.G."/>
            <person name="Papp V."/>
            <person name="Albert L."/>
            <person name="Andreopoulos W."/>
            <person name="Angelini C."/>
            <person name="Antonin V."/>
            <person name="Barry K.W."/>
            <person name="Bougher N.L."/>
            <person name="Buchanan P."/>
            <person name="Buyck B."/>
            <person name="Bense V."/>
            <person name="Catcheside P."/>
            <person name="Chovatia M."/>
            <person name="Cooper J."/>
            <person name="Damon W."/>
            <person name="Desjardin D."/>
            <person name="Finy P."/>
            <person name="Geml J."/>
            <person name="Haridas S."/>
            <person name="Hughes K."/>
            <person name="Justo A."/>
            <person name="Karasinski D."/>
            <person name="Kautmanova I."/>
            <person name="Kiss B."/>
            <person name="Kocsube S."/>
            <person name="Kotiranta H."/>
            <person name="LaButti K.M."/>
            <person name="Lechner B.E."/>
            <person name="Liimatainen K."/>
            <person name="Lipzen A."/>
            <person name="Lukacs Z."/>
            <person name="Mihaltcheva S."/>
            <person name="Morgado L.N."/>
            <person name="Niskanen T."/>
            <person name="Noordeloos M.E."/>
            <person name="Ohm R.A."/>
            <person name="Ortiz-Santana B."/>
            <person name="Ovrebo C."/>
            <person name="Racz N."/>
            <person name="Riley R."/>
            <person name="Savchenko A."/>
            <person name="Shiryaev A."/>
            <person name="Soop K."/>
            <person name="Spirin V."/>
            <person name="Szebenyi C."/>
            <person name="Tomsovsky M."/>
            <person name="Tulloss R.E."/>
            <person name="Uehling J."/>
            <person name="Grigoriev I.V."/>
            <person name="Vagvolgyi C."/>
            <person name="Papp T."/>
            <person name="Martin F.M."/>
            <person name="Miettinen O."/>
            <person name="Hibbett D.S."/>
            <person name="Nagy L.G."/>
        </authorList>
    </citation>
    <scope>NUCLEOTIDE SEQUENCE [LARGE SCALE GENOMIC DNA]</scope>
    <source>
        <strain evidence="2 3">CBS 962.96</strain>
    </source>
</reference>
<feature type="compositionally biased region" description="Polar residues" evidence="1">
    <location>
        <begin position="658"/>
        <end position="671"/>
    </location>
</feature>
<feature type="region of interest" description="Disordered" evidence="1">
    <location>
        <begin position="635"/>
        <end position="727"/>
    </location>
</feature>
<dbReference type="AlphaFoldDB" id="A0A4S8KXS2"/>
<feature type="region of interest" description="Disordered" evidence="1">
    <location>
        <begin position="824"/>
        <end position="843"/>
    </location>
</feature>
<feature type="compositionally biased region" description="Acidic residues" evidence="1">
    <location>
        <begin position="572"/>
        <end position="584"/>
    </location>
</feature>
<evidence type="ECO:0000313" key="2">
    <source>
        <dbReference type="EMBL" id="THU80809.1"/>
    </source>
</evidence>
<proteinExistence type="predicted"/>
<feature type="region of interest" description="Disordered" evidence="1">
    <location>
        <begin position="267"/>
        <end position="292"/>
    </location>
</feature>
<organism evidence="2 3">
    <name type="scientific">Dendrothele bispora (strain CBS 962.96)</name>
    <dbReference type="NCBI Taxonomy" id="1314807"/>
    <lineage>
        <taxon>Eukaryota</taxon>
        <taxon>Fungi</taxon>
        <taxon>Dikarya</taxon>
        <taxon>Basidiomycota</taxon>
        <taxon>Agaricomycotina</taxon>
        <taxon>Agaricomycetes</taxon>
        <taxon>Agaricomycetidae</taxon>
        <taxon>Agaricales</taxon>
        <taxon>Agaricales incertae sedis</taxon>
        <taxon>Dendrothele</taxon>
    </lineage>
</organism>
<feature type="region of interest" description="Disordered" evidence="1">
    <location>
        <begin position="1"/>
        <end position="21"/>
    </location>
</feature>
<feature type="compositionally biased region" description="Polar residues" evidence="1">
    <location>
        <begin position="275"/>
        <end position="289"/>
    </location>
</feature>
<accession>A0A4S8KXS2</accession>
<keyword evidence="3" id="KW-1185">Reference proteome</keyword>
<feature type="compositionally biased region" description="Low complexity" evidence="1">
    <location>
        <begin position="370"/>
        <end position="380"/>
    </location>
</feature>
<gene>
    <name evidence="2" type="ORF">K435DRAFT_785312</name>
</gene>
<sequence length="843" mass="90791">MINAEVIPDEHQSTTTRTVSQTLPSSALCYNGIRVIPCTRPPVNPLPKKLHFPPLRVNHNANAIANVPQPSRIEVSSPPSPSRQKSASTSPTLPPTVFQTPPPRQLVLTSPPTPPPPPPCETDATRPLPSHSGPPHASSSIRSCISSSTYYYSSTTTTNIPSISHFHEQRPGSPLQSLFDHTSIRILRDISHLQTSCYAVLHNERREKEVMRVKMMRMKRERDLAWERLRGVNVVAQNTHARQSLKRHRSDGDVDDMMVSMVSMAGTGGLPTPPLSSDINKPSTLTSVPNHGANALEIDGAGVGVDDSSDLDLDLDPDKYTLNYPSPSPYPYPNSNSYFSQHQHSPHNTNTSSNSPPPPPISGRRLFFDTSPSSSNLSNPTPAPASHPHPHTHTHDLSSPIHLDSETSAKAKKRGPRPLTADVLSRDPDNHEEYLRQRRGVKRRRVVVGSESETEMEREMESSMSPVPFGFSSAQSSDKSSSGSGSGSGDDTLVNDSERQRTHSPYLSTSSKEEDIISRILSPPHLTTTLALLATTLPGLPGGCDSAAGRPLSPGYSSDSDCSGLSERDMDLESESESESDAESVEVPLSLPLSSSSSMTKVDDRSGGRARICAGDEGSDKAKGFELVTKEVSVRQRMASEKEEEENVKVDVRGGILPSTSTTLSRKSPLQSRSSVSISRIRASTSNSVSTSTSTPVPPAASSGPTRPPKTPSPDPDPSPKQTPSILKGLPKLDLKDLGQMFVQEGDRIHCRLCPRSESGSGFGSRSPPNLLNTPSSSFTPTPASTPNLDAMIQHCTHSHPKAYSDVSGLSLDQVYMLRSVLGERSSGASASFGSERKGPKEV</sequence>
<name>A0A4S8KXS2_DENBC</name>
<feature type="compositionally biased region" description="Basic residues" evidence="1">
    <location>
        <begin position="437"/>
        <end position="446"/>
    </location>
</feature>
<dbReference type="EMBL" id="ML179868">
    <property type="protein sequence ID" value="THU80809.1"/>
    <property type="molecule type" value="Genomic_DNA"/>
</dbReference>
<evidence type="ECO:0000313" key="3">
    <source>
        <dbReference type="Proteomes" id="UP000297245"/>
    </source>
</evidence>
<dbReference type="OrthoDB" id="2951131at2759"/>
<feature type="region of interest" description="Disordered" evidence="1">
    <location>
        <begin position="545"/>
        <end position="620"/>
    </location>
</feature>
<dbReference type="Proteomes" id="UP000297245">
    <property type="component" value="Unassembled WGS sequence"/>
</dbReference>
<feature type="region of interest" description="Disordered" evidence="1">
    <location>
        <begin position="63"/>
        <end position="140"/>
    </location>
</feature>
<feature type="region of interest" description="Disordered" evidence="1">
    <location>
        <begin position="758"/>
        <end position="785"/>
    </location>
</feature>
<feature type="compositionally biased region" description="Polar residues" evidence="1">
    <location>
        <begin position="82"/>
        <end position="91"/>
    </location>
</feature>
<feature type="compositionally biased region" description="Basic and acidic residues" evidence="1">
    <location>
        <begin position="424"/>
        <end position="436"/>
    </location>
</feature>